<dbReference type="AlphaFoldDB" id="A0A843V6G8"/>
<gene>
    <name evidence="1" type="ORF">Taro_022820</name>
</gene>
<evidence type="ECO:0000313" key="1">
    <source>
        <dbReference type="EMBL" id="MQL90237.1"/>
    </source>
</evidence>
<comment type="caution">
    <text evidence="1">The sequence shown here is derived from an EMBL/GenBank/DDBJ whole genome shotgun (WGS) entry which is preliminary data.</text>
</comment>
<organism evidence="1 2">
    <name type="scientific">Colocasia esculenta</name>
    <name type="common">Wild taro</name>
    <name type="synonym">Arum esculentum</name>
    <dbReference type="NCBI Taxonomy" id="4460"/>
    <lineage>
        <taxon>Eukaryota</taxon>
        <taxon>Viridiplantae</taxon>
        <taxon>Streptophyta</taxon>
        <taxon>Embryophyta</taxon>
        <taxon>Tracheophyta</taxon>
        <taxon>Spermatophyta</taxon>
        <taxon>Magnoliopsida</taxon>
        <taxon>Liliopsida</taxon>
        <taxon>Araceae</taxon>
        <taxon>Aroideae</taxon>
        <taxon>Colocasieae</taxon>
        <taxon>Colocasia</taxon>
    </lineage>
</organism>
<proteinExistence type="predicted"/>
<name>A0A843V6G8_COLES</name>
<dbReference type="EMBL" id="NMUH01001222">
    <property type="protein sequence ID" value="MQL90237.1"/>
    <property type="molecule type" value="Genomic_DNA"/>
</dbReference>
<sequence>MAYVVYGQLVVANHARHGFLATPMCFGDFPAVVGSPYFLGVVPAAQEAPAKEMKPTPAGGNKPHYEGQVFSCSVRSERRTLLPQGMLAPDSRVA</sequence>
<protein>
    <submittedName>
        <fullName evidence="1">Uncharacterized protein</fullName>
    </submittedName>
</protein>
<keyword evidence="2" id="KW-1185">Reference proteome</keyword>
<accession>A0A843V6G8</accession>
<evidence type="ECO:0000313" key="2">
    <source>
        <dbReference type="Proteomes" id="UP000652761"/>
    </source>
</evidence>
<dbReference type="Proteomes" id="UP000652761">
    <property type="component" value="Unassembled WGS sequence"/>
</dbReference>
<reference evidence="1" key="1">
    <citation type="submission" date="2017-07" db="EMBL/GenBank/DDBJ databases">
        <title>Taro Niue Genome Assembly and Annotation.</title>
        <authorList>
            <person name="Atibalentja N."/>
            <person name="Keating K."/>
            <person name="Fields C.J."/>
        </authorList>
    </citation>
    <scope>NUCLEOTIDE SEQUENCE</scope>
    <source>
        <strain evidence="1">Niue_2</strain>
        <tissue evidence="1">Leaf</tissue>
    </source>
</reference>